<evidence type="ECO:0000313" key="4">
    <source>
        <dbReference type="EMBL" id="OWY95390.1"/>
    </source>
</evidence>
<evidence type="ECO:0000256" key="2">
    <source>
        <dbReference type="SAM" id="MobiDB-lite"/>
    </source>
</evidence>
<organism evidence="4 5">
    <name type="scientific">Phytophthora megakarya</name>
    <dbReference type="NCBI Taxonomy" id="4795"/>
    <lineage>
        <taxon>Eukaryota</taxon>
        <taxon>Sar</taxon>
        <taxon>Stramenopiles</taxon>
        <taxon>Oomycota</taxon>
        <taxon>Peronosporomycetes</taxon>
        <taxon>Peronosporales</taxon>
        <taxon>Peronosporaceae</taxon>
        <taxon>Phytophthora</taxon>
    </lineage>
</organism>
<protein>
    <recommendedName>
        <fullName evidence="3">CCHC-type domain-containing protein</fullName>
    </recommendedName>
</protein>
<evidence type="ECO:0000256" key="1">
    <source>
        <dbReference type="PROSITE-ProRule" id="PRU00047"/>
    </source>
</evidence>
<keyword evidence="1" id="KW-0863">Zinc-finger</keyword>
<accession>A0A225UR20</accession>
<sequence length="117" mass="12665">ARMETKAKVRMVAATGEGDSDDDTAAGAPTPPPARKQKAAVRQAMAVTRPMKNTESRNTTATETSVHRLSNIKCYACGNIGHFARECPDEDAKMRNDEYLARRNQDSKAPGNGDRAS</sequence>
<reference evidence="5" key="1">
    <citation type="submission" date="2017-03" db="EMBL/GenBank/DDBJ databases">
        <title>Phytopthora megakarya and P. palmivora, two closely related causual agents of cacao black pod achieved similar genome size and gene model numbers by different mechanisms.</title>
        <authorList>
            <person name="Ali S."/>
            <person name="Shao J."/>
            <person name="Larry D.J."/>
            <person name="Kronmiller B."/>
            <person name="Shen D."/>
            <person name="Strem M.D."/>
            <person name="Melnick R.L."/>
            <person name="Guiltinan M.J."/>
            <person name="Tyler B.M."/>
            <person name="Meinhardt L.W."/>
            <person name="Bailey B.A."/>
        </authorList>
    </citation>
    <scope>NUCLEOTIDE SEQUENCE [LARGE SCALE GENOMIC DNA]</scope>
    <source>
        <strain evidence="5">zdho120</strain>
    </source>
</reference>
<evidence type="ECO:0000259" key="3">
    <source>
        <dbReference type="PROSITE" id="PS50158"/>
    </source>
</evidence>
<feature type="compositionally biased region" description="Polar residues" evidence="2">
    <location>
        <begin position="51"/>
        <end position="65"/>
    </location>
</feature>
<dbReference type="OrthoDB" id="129824at2759"/>
<dbReference type="InterPro" id="IPR001878">
    <property type="entry name" value="Znf_CCHC"/>
</dbReference>
<dbReference type="SUPFAM" id="SSF57756">
    <property type="entry name" value="Retrovirus zinc finger-like domains"/>
    <property type="match status" value="1"/>
</dbReference>
<dbReference type="Proteomes" id="UP000198211">
    <property type="component" value="Unassembled WGS sequence"/>
</dbReference>
<dbReference type="InterPro" id="IPR036875">
    <property type="entry name" value="Znf_CCHC_sf"/>
</dbReference>
<gene>
    <name evidence="4" type="ORF">PHMEG_00034615</name>
</gene>
<dbReference type="Gene3D" id="4.10.60.10">
    <property type="entry name" value="Zinc finger, CCHC-type"/>
    <property type="match status" value="1"/>
</dbReference>
<comment type="caution">
    <text evidence="4">The sequence shown here is derived from an EMBL/GenBank/DDBJ whole genome shotgun (WGS) entry which is preliminary data.</text>
</comment>
<keyword evidence="1" id="KW-0479">Metal-binding</keyword>
<dbReference type="PROSITE" id="PS50158">
    <property type="entry name" value="ZF_CCHC"/>
    <property type="match status" value="1"/>
</dbReference>
<name>A0A225UR20_9STRA</name>
<evidence type="ECO:0000313" key="5">
    <source>
        <dbReference type="Proteomes" id="UP000198211"/>
    </source>
</evidence>
<feature type="region of interest" description="Disordered" evidence="2">
    <location>
        <begin position="98"/>
        <end position="117"/>
    </location>
</feature>
<keyword evidence="5" id="KW-1185">Reference proteome</keyword>
<feature type="non-terminal residue" evidence="4">
    <location>
        <position position="1"/>
    </location>
</feature>
<dbReference type="GO" id="GO:0008270">
    <property type="term" value="F:zinc ion binding"/>
    <property type="evidence" value="ECO:0007669"/>
    <property type="project" value="UniProtKB-KW"/>
</dbReference>
<keyword evidence="1" id="KW-0862">Zinc</keyword>
<feature type="domain" description="CCHC-type" evidence="3">
    <location>
        <begin position="73"/>
        <end position="89"/>
    </location>
</feature>
<dbReference type="SMART" id="SM00343">
    <property type="entry name" value="ZnF_C2HC"/>
    <property type="match status" value="1"/>
</dbReference>
<dbReference type="GO" id="GO:0003676">
    <property type="term" value="F:nucleic acid binding"/>
    <property type="evidence" value="ECO:0007669"/>
    <property type="project" value="InterPro"/>
</dbReference>
<dbReference type="AlphaFoldDB" id="A0A225UR20"/>
<dbReference type="Pfam" id="PF00098">
    <property type="entry name" value="zf-CCHC"/>
    <property type="match status" value="1"/>
</dbReference>
<feature type="region of interest" description="Disordered" evidence="2">
    <location>
        <begin position="1"/>
        <end position="65"/>
    </location>
</feature>
<proteinExistence type="predicted"/>
<dbReference type="EMBL" id="NBNE01012994">
    <property type="protein sequence ID" value="OWY95390.1"/>
    <property type="molecule type" value="Genomic_DNA"/>
</dbReference>